<dbReference type="Proteomes" id="UP000307808">
    <property type="component" value="Unassembled WGS sequence"/>
</dbReference>
<gene>
    <name evidence="1" type="ORF">FC770_02315</name>
</gene>
<dbReference type="EMBL" id="SZPY01000001">
    <property type="protein sequence ID" value="TKI64868.1"/>
    <property type="molecule type" value="Genomic_DNA"/>
</dbReference>
<dbReference type="OrthoDB" id="1425703at2"/>
<accession>A0A4U2YTQ6</accession>
<protein>
    <recommendedName>
        <fullName evidence="3">EcsC family protein</fullName>
    </recommendedName>
</protein>
<evidence type="ECO:0008006" key="3">
    <source>
        <dbReference type="Google" id="ProtNLM"/>
    </source>
</evidence>
<organism evidence="1 2">
    <name type="scientific">Nocardioides jishulii</name>
    <dbReference type="NCBI Taxonomy" id="2575440"/>
    <lineage>
        <taxon>Bacteria</taxon>
        <taxon>Bacillati</taxon>
        <taxon>Actinomycetota</taxon>
        <taxon>Actinomycetes</taxon>
        <taxon>Propionibacteriales</taxon>
        <taxon>Nocardioidaceae</taxon>
        <taxon>Nocardioides</taxon>
    </lineage>
</organism>
<comment type="caution">
    <text evidence="1">The sequence shown here is derived from an EMBL/GenBank/DDBJ whole genome shotgun (WGS) entry which is preliminary data.</text>
</comment>
<name>A0A4U2YTQ6_9ACTN</name>
<dbReference type="AlphaFoldDB" id="A0A4U2YTQ6"/>
<dbReference type="InterPro" id="IPR024787">
    <property type="entry name" value="EcsC"/>
</dbReference>
<dbReference type="Pfam" id="PF12787">
    <property type="entry name" value="EcsC"/>
    <property type="match status" value="1"/>
</dbReference>
<reference evidence="1 2" key="1">
    <citation type="submission" date="2019-04" db="EMBL/GenBank/DDBJ databases">
        <authorList>
            <person name="Dong K."/>
        </authorList>
    </citation>
    <scope>NUCLEOTIDE SEQUENCE [LARGE SCALE GENOMIC DNA]</scope>
    <source>
        <strain evidence="2">dk3543</strain>
    </source>
</reference>
<sequence>MVGGMATKVAPQFAHAAPGVTSRAVLEALDRAIDGVGPLKPAAVAAEKQLEEQGGDVVKAIREVIENNVALSGGQGFVTNLGGLATAAVAMPANVVGLAVIQCRMIAGIAHLRGHDLSDPRVRNGVLAALLGNEGVDELIKRKKLPGSPLALATARVHDPDLRTFLATEVGAFMVSKVAGKRLVSVAGRRIPVVGGVVGASADGYSTWRAGRYADKEFTPPRKRR</sequence>
<keyword evidence="2" id="KW-1185">Reference proteome</keyword>
<proteinExistence type="predicted"/>
<evidence type="ECO:0000313" key="1">
    <source>
        <dbReference type="EMBL" id="TKI64868.1"/>
    </source>
</evidence>
<evidence type="ECO:0000313" key="2">
    <source>
        <dbReference type="Proteomes" id="UP000307808"/>
    </source>
</evidence>